<dbReference type="EMBL" id="GL983518">
    <property type="protein sequence ID" value="EGR33035.1"/>
    <property type="molecule type" value="Genomic_DNA"/>
</dbReference>
<gene>
    <name evidence="1" type="ORF">IMG5_063210</name>
</gene>
<protein>
    <submittedName>
        <fullName evidence="1">Uncharacterized protein</fullName>
    </submittedName>
</protein>
<proteinExistence type="predicted"/>
<dbReference type="AlphaFoldDB" id="G0QP20"/>
<keyword evidence="2" id="KW-1185">Reference proteome</keyword>
<dbReference type="Proteomes" id="UP000008983">
    <property type="component" value="Unassembled WGS sequence"/>
</dbReference>
<accession>G0QP20</accession>
<dbReference type="InParanoid" id="G0QP20"/>
<reference evidence="1 2" key="1">
    <citation type="submission" date="2011-07" db="EMBL/GenBank/DDBJ databases">
        <authorList>
            <person name="Coyne R."/>
            <person name="Brami D."/>
            <person name="Johnson J."/>
            <person name="Hostetler J."/>
            <person name="Hannick L."/>
            <person name="Clark T."/>
            <person name="Cassidy-Hanley D."/>
            <person name="Inman J."/>
        </authorList>
    </citation>
    <scope>NUCLEOTIDE SEQUENCE [LARGE SCALE GENOMIC DNA]</scope>
    <source>
        <strain evidence="1 2">G5</strain>
    </source>
</reference>
<name>G0QP20_ICHMU</name>
<dbReference type="RefSeq" id="XP_004037021.1">
    <property type="nucleotide sequence ID" value="XM_004036973.1"/>
</dbReference>
<dbReference type="GeneID" id="14909206"/>
<evidence type="ECO:0000313" key="1">
    <source>
        <dbReference type="EMBL" id="EGR33035.1"/>
    </source>
</evidence>
<organism evidence="1 2">
    <name type="scientific">Ichthyophthirius multifiliis</name>
    <name type="common">White spot disease agent</name>
    <name type="synonym">Ich</name>
    <dbReference type="NCBI Taxonomy" id="5932"/>
    <lineage>
        <taxon>Eukaryota</taxon>
        <taxon>Sar</taxon>
        <taxon>Alveolata</taxon>
        <taxon>Ciliophora</taxon>
        <taxon>Intramacronucleata</taxon>
        <taxon>Oligohymenophorea</taxon>
        <taxon>Hymenostomatida</taxon>
        <taxon>Ophryoglenina</taxon>
        <taxon>Ichthyophthirius</taxon>
    </lineage>
</organism>
<sequence>MVEYKKQFITKWNQRNMENFLIFQNILLNSKNLQPYIFSSKWFNVLIIYINPEQHIKTSNQKIFQLTKISNQNFAILVFLYSLIIHKSNFFMLNLQDLLNIILRKQTNIQIVNIILSKWMYFNQDVYCL</sequence>
<evidence type="ECO:0000313" key="2">
    <source>
        <dbReference type="Proteomes" id="UP000008983"/>
    </source>
</evidence>